<protein>
    <submittedName>
        <fullName evidence="1">Uncharacterized protein</fullName>
    </submittedName>
</protein>
<reference evidence="2" key="1">
    <citation type="submission" date="2018-01" db="EMBL/GenBank/DDBJ databases">
        <title>Rubneribacter badeniensis gen. nov., sp. nov., and Colonibacter rubneri, gen. nov., sp. nov., WGS of new members of the Eggerthellaceae.</title>
        <authorList>
            <person name="Danylec N."/>
            <person name="Stoll D.A."/>
            <person name="Doetsch A."/>
            <person name="Kulling S.E."/>
            <person name="Huch M."/>
        </authorList>
    </citation>
    <scope>NUCLEOTIDE SEQUENCE [LARGE SCALE GENOMIC DNA]</scope>
    <source>
        <strain evidence="2">ResAG-96</strain>
    </source>
</reference>
<dbReference type="EMBL" id="PPEK01000001">
    <property type="protein sequence ID" value="PNV68831.1"/>
    <property type="molecule type" value="Genomic_DNA"/>
</dbReference>
<keyword evidence="2" id="KW-1185">Reference proteome</keyword>
<proteinExistence type="predicted"/>
<accession>A0A2K2UES3</accession>
<evidence type="ECO:0000313" key="1">
    <source>
        <dbReference type="EMBL" id="PNV68831.1"/>
    </source>
</evidence>
<comment type="caution">
    <text evidence="1">The sequence shown here is derived from an EMBL/GenBank/DDBJ whole genome shotgun (WGS) entry which is preliminary data.</text>
</comment>
<sequence length="62" mass="6805">MDEAPDSLAAESGFATRYEKMERLAGECGISAQEVCDAIKAWFARVSVSRCAHCTHGTRRRA</sequence>
<dbReference type="Proteomes" id="UP000236197">
    <property type="component" value="Unassembled WGS sequence"/>
</dbReference>
<gene>
    <name evidence="1" type="ORF">C2L71_02360</name>
</gene>
<organism evidence="1 2">
    <name type="scientific">Enteroscipio rubneri</name>
    <dbReference type="NCBI Taxonomy" id="2070686"/>
    <lineage>
        <taxon>Bacteria</taxon>
        <taxon>Bacillati</taxon>
        <taxon>Actinomycetota</taxon>
        <taxon>Coriobacteriia</taxon>
        <taxon>Eggerthellales</taxon>
        <taxon>Eggerthellaceae</taxon>
        <taxon>Enteroscipio</taxon>
    </lineage>
</organism>
<evidence type="ECO:0000313" key="2">
    <source>
        <dbReference type="Proteomes" id="UP000236197"/>
    </source>
</evidence>
<dbReference type="AlphaFoldDB" id="A0A2K2UES3"/>
<name>A0A2K2UES3_9ACTN</name>